<keyword evidence="1 2" id="KW-0500">Molybdenum</keyword>
<dbReference type="OrthoDB" id="122515at2"/>
<evidence type="ECO:0000313" key="4">
    <source>
        <dbReference type="EMBL" id="OAA90560.1"/>
    </source>
</evidence>
<dbReference type="EMBL" id="LITT01000011">
    <property type="protein sequence ID" value="OAA90560.1"/>
    <property type="molecule type" value="Genomic_DNA"/>
</dbReference>
<dbReference type="PROSITE" id="PS51866">
    <property type="entry name" value="MOP"/>
    <property type="match status" value="2"/>
</dbReference>
<gene>
    <name evidence="4" type="primary">mopA</name>
    <name evidence="4" type="ORF">WY13_01464</name>
</gene>
<comment type="caution">
    <text evidence="4">The sequence shown here is derived from an EMBL/GenBank/DDBJ whole genome shotgun (WGS) entry which is preliminary data.</text>
</comment>
<protein>
    <submittedName>
        <fullName evidence="4">Molybdenum-pterin-binding protein MopA</fullName>
    </submittedName>
</protein>
<name>A0A166R139_9CLOT</name>
<dbReference type="Pfam" id="PF03459">
    <property type="entry name" value="TOBE"/>
    <property type="match status" value="2"/>
</dbReference>
<dbReference type="PATRIC" id="fig|1538.10.peg.372"/>
<proteinExistence type="predicted"/>
<dbReference type="PANTHER" id="PTHR30432">
    <property type="entry name" value="TRANSCRIPTIONAL REGULATOR MODE"/>
    <property type="match status" value="1"/>
</dbReference>
<dbReference type="InterPro" id="IPR004606">
    <property type="entry name" value="Mop_domain"/>
</dbReference>
<evidence type="ECO:0000256" key="2">
    <source>
        <dbReference type="PROSITE-ProRule" id="PRU01213"/>
    </source>
</evidence>
<dbReference type="Proteomes" id="UP000077407">
    <property type="component" value="Unassembled WGS sequence"/>
</dbReference>
<dbReference type="RefSeq" id="WP_063554994.1">
    <property type="nucleotide sequence ID" value="NZ_LITT01000011.1"/>
</dbReference>
<evidence type="ECO:0000313" key="5">
    <source>
        <dbReference type="Proteomes" id="UP000077407"/>
    </source>
</evidence>
<reference evidence="4 5" key="1">
    <citation type="journal article" date="2015" name="Biotechnol. Bioeng.">
        <title>Genome sequence and phenotypic characterization of Caulobacter segnis.</title>
        <authorList>
            <person name="Patel S."/>
            <person name="Fletcher B."/>
            <person name="Scott D.C."/>
            <person name="Ely B."/>
        </authorList>
    </citation>
    <scope>NUCLEOTIDE SEQUENCE [LARGE SCALE GENOMIC DNA]</scope>
    <source>
        <strain evidence="4 5">ERI-2</strain>
    </source>
</reference>
<evidence type="ECO:0000259" key="3">
    <source>
        <dbReference type="PROSITE" id="PS51866"/>
    </source>
</evidence>
<dbReference type="InterPro" id="IPR008995">
    <property type="entry name" value="Mo/tungstate-bd_C_term_dom"/>
</dbReference>
<accession>A0A166R139</accession>
<feature type="domain" description="Mop" evidence="3">
    <location>
        <begin position="2"/>
        <end position="68"/>
    </location>
</feature>
<dbReference type="InterPro" id="IPR051815">
    <property type="entry name" value="Molybdate_resp_trans_reg"/>
</dbReference>
<dbReference type="SUPFAM" id="SSF50331">
    <property type="entry name" value="MOP-like"/>
    <property type="match status" value="2"/>
</dbReference>
<organism evidence="4 5">
    <name type="scientific">Clostridium ljungdahlii</name>
    <dbReference type="NCBI Taxonomy" id="1538"/>
    <lineage>
        <taxon>Bacteria</taxon>
        <taxon>Bacillati</taxon>
        <taxon>Bacillota</taxon>
        <taxon>Clostridia</taxon>
        <taxon>Eubacteriales</taxon>
        <taxon>Clostridiaceae</taxon>
        <taxon>Clostridium</taxon>
    </lineage>
</organism>
<dbReference type="InterPro" id="IPR005116">
    <property type="entry name" value="Transp-assoc_OB_typ1"/>
</dbReference>
<dbReference type="AlphaFoldDB" id="A0A166R139"/>
<dbReference type="GO" id="GO:0015689">
    <property type="term" value="P:molybdate ion transport"/>
    <property type="evidence" value="ECO:0007669"/>
    <property type="project" value="InterPro"/>
</dbReference>
<feature type="domain" description="Mop" evidence="3">
    <location>
        <begin position="72"/>
        <end position="138"/>
    </location>
</feature>
<dbReference type="NCBIfam" id="TIGR00638">
    <property type="entry name" value="Mop"/>
    <property type="match status" value="2"/>
</dbReference>
<evidence type="ECO:0000256" key="1">
    <source>
        <dbReference type="ARBA" id="ARBA00022505"/>
    </source>
</evidence>
<dbReference type="PANTHER" id="PTHR30432:SF1">
    <property type="entry name" value="DNA-BINDING TRANSCRIPTIONAL DUAL REGULATOR MODE"/>
    <property type="match status" value="1"/>
</dbReference>
<sequence length="138" mass="13910">MIISARNQITGKIESVKEGAVNAVVTLKTNGGAAITSTISMSAVKDLGLAPGKEATAVIKATEVMIGIGDMKLSARNQIAGKIESVKEGAVNAVVTLKTDDGNTITSTISMAAVKDLGLAPGVKAKAVIKATSVMMAV</sequence>
<dbReference type="Gene3D" id="2.40.50.100">
    <property type="match status" value="2"/>
</dbReference>